<protein>
    <recommendedName>
        <fullName evidence="2">BTB domain-containing protein</fullName>
    </recommendedName>
</protein>
<dbReference type="SUPFAM" id="SSF54695">
    <property type="entry name" value="POZ domain"/>
    <property type="match status" value="1"/>
</dbReference>
<feature type="domain" description="BTB" evidence="2">
    <location>
        <begin position="48"/>
        <end position="117"/>
    </location>
</feature>
<proteinExistence type="predicted"/>
<evidence type="ECO:0000313" key="3">
    <source>
        <dbReference type="EMBL" id="CZR67136.1"/>
    </source>
</evidence>
<name>A0A1L7XQ17_9HELO</name>
<dbReference type="EMBL" id="FJOG01000042">
    <property type="protein sequence ID" value="CZR67136.1"/>
    <property type="molecule type" value="Genomic_DNA"/>
</dbReference>
<accession>A0A1L7XQ17</accession>
<dbReference type="Proteomes" id="UP000184330">
    <property type="component" value="Unassembled WGS sequence"/>
</dbReference>
<organism evidence="3 4">
    <name type="scientific">Phialocephala subalpina</name>
    <dbReference type="NCBI Taxonomy" id="576137"/>
    <lineage>
        <taxon>Eukaryota</taxon>
        <taxon>Fungi</taxon>
        <taxon>Dikarya</taxon>
        <taxon>Ascomycota</taxon>
        <taxon>Pezizomycotina</taxon>
        <taxon>Leotiomycetes</taxon>
        <taxon>Helotiales</taxon>
        <taxon>Mollisiaceae</taxon>
        <taxon>Phialocephala</taxon>
        <taxon>Phialocephala fortinii species complex</taxon>
    </lineage>
</organism>
<dbReference type="Gene3D" id="3.30.710.10">
    <property type="entry name" value="Potassium Channel Kv1.1, Chain A"/>
    <property type="match status" value="1"/>
</dbReference>
<dbReference type="PANTHER" id="PTHR47843">
    <property type="entry name" value="BTB DOMAIN-CONTAINING PROTEIN-RELATED"/>
    <property type="match status" value="1"/>
</dbReference>
<dbReference type="InterPro" id="IPR000210">
    <property type="entry name" value="BTB/POZ_dom"/>
</dbReference>
<dbReference type="CDD" id="cd18186">
    <property type="entry name" value="BTB_POZ_ZBTB_KLHL-like"/>
    <property type="match status" value="1"/>
</dbReference>
<dbReference type="PANTHER" id="PTHR47843:SF2">
    <property type="entry name" value="BTB DOMAIN-CONTAINING PROTEIN"/>
    <property type="match status" value="1"/>
</dbReference>
<feature type="compositionally biased region" description="Basic and acidic residues" evidence="1">
    <location>
        <begin position="23"/>
        <end position="32"/>
    </location>
</feature>
<evidence type="ECO:0000313" key="4">
    <source>
        <dbReference type="Proteomes" id="UP000184330"/>
    </source>
</evidence>
<feature type="region of interest" description="Disordered" evidence="1">
    <location>
        <begin position="1"/>
        <end position="33"/>
    </location>
</feature>
<dbReference type="OrthoDB" id="6359816at2759"/>
<keyword evidence="4" id="KW-1185">Reference proteome</keyword>
<dbReference type="InterPro" id="IPR011333">
    <property type="entry name" value="SKP1/BTB/POZ_sf"/>
</dbReference>
<reference evidence="3 4" key="1">
    <citation type="submission" date="2016-03" db="EMBL/GenBank/DDBJ databases">
        <authorList>
            <person name="Ploux O."/>
        </authorList>
    </citation>
    <scope>NUCLEOTIDE SEQUENCE [LARGE SCALE GENOMIC DNA]</scope>
    <source>
        <strain evidence="3 4">UAMH 11012</strain>
    </source>
</reference>
<dbReference type="Pfam" id="PF00651">
    <property type="entry name" value="BTB"/>
    <property type="match status" value="1"/>
</dbReference>
<sequence length="266" mass="30284">MPTDPPCDASKKRVLESSANKESPAKKARSDSDEAVPSFFDMMGLDMVDVYVGKGEKERQFRVYEKVLREKVPFFNAMFSSSFQESLEKKASLPDDDPKTFDLLLTWVYTGKLHTFKWLLDGATFKANWELLPLYKLADKLCSSSLMDQITTQFIDACDEQGVTALPWLIRDIYTKLPDHASLRKYSAHSLVYILHGMRRHGDCSTTWPSEELKDIMVESPGLILEYVELVRKLPLGERAEDPADKDRCIFHQHALDAPCPAPSTR</sequence>
<evidence type="ECO:0000259" key="2">
    <source>
        <dbReference type="PROSITE" id="PS50097"/>
    </source>
</evidence>
<evidence type="ECO:0000256" key="1">
    <source>
        <dbReference type="SAM" id="MobiDB-lite"/>
    </source>
</evidence>
<dbReference type="AlphaFoldDB" id="A0A1L7XQ17"/>
<dbReference type="STRING" id="576137.A0A1L7XQ17"/>
<dbReference type="PROSITE" id="PS50097">
    <property type="entry name" value="BTB"/>
    <property type="match status" value="1"/>
</dbReference>
<gene>
    <name evidence="3" type="ORF">PAC_17035</name>
</gene>